<dbReference type="InterPro" id="IPR027417">
    <property type="entry name" value="P-loop_NTPase"/>
</dbReference>
<name>A0A101FH34_9THEO</name>
<gene>
    <name evidence="1" type="ORF">XD66_0409</name>
</gene>
<dbReference type="Gene3D" id="3.40.50.300">
    <property type="entry name" value="P-loop containing nucleotide triphosphate hydrolases"/>
    <property type="match status" value="1"/>
</dbReference>
<dbReference type="SUPFAM" id="SSF52540">
    <property type="entry name" value="P-loop containing nucleoside triphosphate hydrolases"/>
    <property type="match status" value="1"/>
</dbReference>
<dbReference type="EMBL" id="LGFO01000030">
    <property type="protein sequence ID" value="KUK36886.1"/>
    <property type="molecule type" value="Genomic_DNA"/>
</dbReference>
<dbReference type="PIRSF" id="PIRSF037081">
    <property type="entry name" value="P-loop_All4644_prd"/>
    <property type="match status" value="1"/>
</dbReference>
<protein>
    <recommendedName>
        <fullName evidence="3">ATP-binding protein</fullName>
    </recommendedName>
</protein>
<accession>A0A101FH34</accession>
<organism evidence="1 2">
    <name type="scientific">Thermacetogenium phaeum</name>
    <dbReference type="NCBI Taxonomy" id="85874"/>
    <lineage>
        <taxon>Bacteria</taxon>
        <taxon>Bacillati</taxon>
        <taxon>Bacillota</taxon>
        <taxon>Clostridia</taxon>
        <taxon>Thermoanaerobacterales</taxon>
        <taxon>Thermoanaerobacteraceae</taxon>
        <taxon>Thermacetogenium</taxon>
    </lineage>
</organism>
<sequence length="148" mass="17079">MPGKLTILIGPPAAGKTTWLHRFRGEAISTDDIRREEFGVQFDPRIEPAVWEIACRRLEEALAAGKDVCFDATNTTRERRRPLIKLAKEYRAAVEGIVFQQERDVLLKRNEARPPGKKVPPEVIERKLREMEIPTFAEGFDRIHFIRD</sequence>
<evidence type="ECO:0000313" key="1">
    <source>
        <dbReference type="EMBL" id="KUK36886.1"/>
    </source>
</evidence>
<proteinExistence type="predicted"/>
<comment type="caution">
    <text evidence="1">The sequence shown here is derived from an EMBL/GenBank/DDBJ whole genome shotgun (WGS) entry which is preliminary data.</text>
</comment>
<dbReference type="Proteomes" id="UP000053326">
    <property type="component" value="Unassembled WGS sequence"/>
</dbReference>
<dbReference type="Pfam" id="PF13671">
    <property type="entry name" value="AAA_33"/>
    <property type="match status" value="1"/>
</dbReference>
<dbReference type="InterPro" id="IPR017101">
    <property type="entry name" value="P-loop_ATP/GTP-bd_All4644_prd"/>
</dbReference>
<evidence type="ECO:0000313" key="2">
    <source>
        <dbReference type="Proteomes" id="UP000053326"/>
    </source>
</evidence>
<dbReference type="AlphaFoldDB" id="A0A101FH34"/>
<evidence type="ECO:0008006" key="3">
    <source>
        <dbReference type="Google" id="ProtNLM"/>
    </source>
</evidence>
<reference evidence="2" key="1">
    <citation type="journal article" date="2015" name="MBio">
        <title>Genome-Resolved Metagenomic Analysis Reveals Roles for Candidate Phyla and Other Microbial Community Members in Biogeochemical Transformations in Oil Reservoirs.</title>
        <authorList>
            <person name="Hu P."/>
            <person name="Tom L."/>
            <person name="Singh A."/>
            <person name="Thomas B.C."/>
            <person name="Baker B.J."/>
            <person name="Piceno Y.M."/>
            <person name="Andersen G.L."/>
            <person name="Banfield J.F."/>
        </authorList>
    </citation>
    <scope>NUCLEOTIDE SEQUENCE [LARGE SCALE GENOMIC DNA]</scope>
</reference>